<dbReference type="Pfam" id="PF13229">
    <property type="entry name" value="Beta_helix"/>
    <property type="match status" value="2"/>
</dbReference>
<dbReference type="PROSITE" id="PS51318">
    <property type="entry name" value="TAT"/>
    <property type="match status" value="1"/>
</dbReference>
<gene>
    <name evidence="3" type="ORF">IDH45_19820</name>
</gene>
<protein>
    <submittedName>
        <fullName evidence="3">Right-handed parallel beta-helix repeat-containing protein</fullName>
    </submittedName>
</protein>
<dbReference type="InterPro" id="IPR024535">
    <property type="entry name" value="RHGA/B-epi-like_pectate_lyase"/>
</dbReference>
<proteinExistence type="predicted"/>
<dbReference type="SUPFAM" id="SSF51126">
    <property type="entry name" value="Pectin lyase-like"/>
    <property type="match status" value="1"/>
</dbReference>
<dbReference type="Gene3D" id="2.160.20.10">
    <property type="entry name" value="Single-stranded right-handed beta-helix, Pectin lyase-like"/>
    <property type="match status" value="1"/>
</dbReference>
<dbReference type="InterPro" id="IPR051801">
    <property type="entry name" value="GH28_Enzymes"/>
</dbReference>
<dbReference type="PANTHER" id="PTHR31339">
    <property type="entry name" value="PECTIN LYASE-RELATED"/>
    <property type="match status" value="1"/>
</dbReference>
<dbReference type="Proteomes" id="UP000639396">
    <property type="component" value="Unassembled WGS sequence"/>
</dbReference>
<evidence type="ECO:0000259" key="1">
    <source>
        <dbReference type="Pfam" id="PF12708"/>
    </source>
</evidence>
<accession>A0A927CEB2</accession>
<dbReference type="EMBL" id="JACXJA010000027">
    <property type="protein sequence ID" value="MBD2864235.1"/>
    <property type="molecule type" value="Genomic_DNA"/>
</dbReference>
<dbReference type="RefSeq" id="WP_190929857.1">
    <property type="nucleotide sequence ID" value="NZ_JACXJA010000027.1"/>
</dbReference>
<dbReference type="InterPro" id="IPR012334">
    <property type="entry name" value="Pectin_lyas_fold"/>
</dbReference>
<evidence type="ECO:0000313" key="4">
    <source>
        <dbReference type="Proteomes" id="UP000639396"/>
    </source>
</evidence>
<dbReference type="PANTHER" id="PTHR31339:SF9">
    <property type="entry name" value="PLASMIN AND FIBRONECTIN-BINDING PROTEIN A"/>
    <property type="match status" value="1"/>
</dbReference>
<organism evidence="3 4">
    <name type="scientific">Paenibacillus oceani</name>
    <dbReference type="NCBI Taxonomy" id="2772510"/>
    <lineage>
        <taxon>Bacteria</taxon>
        <taxon>Bacillati</taxon>
        <taxon>Bacillota</taxon>
        <taxon>Bacilli</taxon>
        <taxon>Bacillales</taxon>
        <taxon>Paenibacillaceae</taxon>
        <taxon>Paenibacillus</taxon>
    </lineage>
</organism>
<dbReference type="InterPro" id="IPR006311">
    <property type="entry name" value="TAT_signal"/>
</dbReference>
<dbReference type="Pfam" id="PF12708">
    <property type="entry name" value="Pect-lyase_RHGA_epim"/>
    <property type="match status" value="1"/>
</dbReference>
<dbReference type="InterPro" id="IPR039448">
    <property type="entry name" value="Beta_helix"/>
</dbReference>
<dbReference type="InterPro" id="IPR006626">
    <property type="entry name" value="PbH1"/>
</dbReference>
<reference evidence="3" key="1">
    <citation type="submission" date="2020-09" db="EMBL/GenBank/DDBJ databases">
        <title>A novel bacterium of genus Paenibacillus, isolated from South China Sea.</title>
        <authorList>
            <person name="Huang H."/>
            <person name="Mo K."/>
            <person name="Hu Y."/>
        </authorList>
    </citation>
    <scope>NUCLEOTIDE SEQUENCE</scope>
    <source>
        <strain evidence="3">IB182363</strain>
    </source>
</reference>
<keyword evidence="4" id="KW-1185">Reference proteome</keyword>
<dbReference type="InterPro" id="IPR022441">
    <property type="entry name" value="Para_beta_helix_rpt-2"/>
</dbReference>
<feature type="domain" description="Right handed beta helix" evidence="2">
    <location>
        <begin position="274"/>
        <end position="377"/>
    </location>
</feature>
<evidence type="ECO:0000259" key="2">
    <source>
        <dbReference type="Pfam" id="PF13229"/>
    </source>
</evidence>
<sequence>MSNNSYDNPSSEARFNRRKLLQSLGAAGAVMAVGSVGAAIAHGKSADWEQSGRGNLSVTESVYPGHSHPDRHGTEGWYDLKRLGAVGDGVTDDTGAFEQALLHIKMRGGGVVYVPPGQYVITRVLRLYSHTTIKMEDGAVLKKLGNPDSNLKLFVNGDIGDAEYASGYGGDGNITVIGGTIDLCGHTHPPTNPSRNFQAFGIAHADGVHIERVRFINGHNGHIIEFNSSRNVKLLHCLFQDQVVASTGQYEMVQIDFASAEAFPTFGAFDDTPCCDVLIEGCTFVNGHRGVGTHGSKYDSAGKQVFHSNIRIVNNCFNQIADIAIKPESYRNAVVAGNTIENTGSAGIAIYSCRNTIIANNTVSHAGLHGIAISRKTSSVFDEPSADITVCGNVLNNIAFSPFRMIGGAGIVVDGNIGSTSNREGAYITNTDDLVLRNNVFRGVGQAQHGQYYGIRADNCSNVEIAGNSLSNAGYTNNYKYAIYIPAGSTGVKISANTAAPGVSGTIRSDSVDAVIAMESGERMLTGSLNVSSGTVVLNDDITKYRTLIIATGSVSGGGLRHEIARGWYTSGFRPGTDFLNVATSGGKLVASIDTNTQLTVVSASDPLRYVIGVL</sequence>
<feature type="domain" description="Right handed beta helix" evidence="2">
    <location>
        <begin position="379"/>
        <end position="499"/>
    </location>
</feature>
<comment type="caution">
    <text evidence="3">The sequence shown here is derived from an EMBL/GenBank/DDBJ whole genome shotgun (WGS) entry which is preliminary data.</text>
</comment>
<dbReference type="AlphaFoldDB" id="A0A927CEB2"/>
<dbReference type="InterPro" id="IPR011050">
    <property type="entry name" value="Pectin_lyase_fold/virulence"/>
</dbReference>
<dbReference type="NCBIfam" id="TIGR03804">
    <property type="entry name" value="para_beta_helix"/>
    <property type="match status" value="1"/>
</dbReference>
<feature type="domain" description="Rhamnogalacturonase A/B/Epimerase-like pectate lyase" evidence="1">
    <location>
        <begin position="81"/>
        <end position="134"/>
    </location>
</feature>
<evidence type="ECO:0000313" key="3">
    <source>
        <dbReference type="EMBL" id="MBD2864235.1"/>
    </source>
</evidence>
<name>A0A927CEB2_9BACL</name>
<dbReference type="SMART" id="SM00710">
    <property type="entry name" value="PbH1"/>
    <property type="match status" value="7"/>
</dbReference>